<dbReference type="Gene3D" id="3.40.50.450">
    <property type="match status" value="1"/>
</dbReference>
<name>A0A811T7Q1_9EURY</name>
<evidence type="ECO:0000313" key="2">
    <source>
        <dbReference type="Proteomes" id="UP000610373"/>
    </source>
</evidence>
<protein>
    <recommendedName>
        <fullName evidence="3">Nucleoside 2-deoxyribosyltransferase</fullName>
    </recommendedName>
</protein>
<evidence type="ECO:0000313" key="1">
    <source>
        <dbReference type="EMBL" id="CAD6491672.1"/>
    </source>
</evidence>
<organism evidence="1 2">
    <name type="scientific">Candidatus Argoarchaeum ethanivorans</name>
    <dbReference type="NCBI Taxonomy" id="2608793"/>
    <lineage>
        <taxon>Archaea</taxon>
        <taxon>Methanobacteriati</taxon>
        <taxon>Methanobacteriota</taxon>
        <taxon>Stenosarchaea group</taxon>
        <taxon>Methanomicrobia</taxon>
        <taxon>Methanosarcinales</taxon>
        <taxon>Methanosarcinales incertae sedis</taxon>
        <taxon>GOM Arc I cluster</taxon>
        <taxon>Candidatus Argoarchaeum</taxon>
    </lineage>
</organism>
<dbReference type="Proteomes" id="UP000610373">
    <property type="component" value="Unassembled WGS sequence"/>
</dbReference>
<proteinExistence type="predicted"/>
<dbReference type="EMBL" id="CAJHIO010000007">
    <property type="protein sequence ID" value="CAD6491672.1"/>
    <property type="molecule type" value="Genomic_DNA"/>
</dbReference>
<dbReference type="AlphaFoldDB" id="A0A811T7Q1"/>
<reference evidence="1" key="1">
    <citation type="submission" date="2020-10" db="EMBL/GenBank/DDBJ databases">
        <authorList>
            <person name="Hahn C.J."/>
            <person name="Laso-Perez R."/>
            <person name="Vulcano F."/>
            <person name="Vaziourakis K.-M."/>
            <person name="Stokke R."/>
            <person name="Steen I.H."/>
            <person name="Teske A."/>
            <person name="Boetius A."/>
            <person name="Liebeke M."/>
            <person name="Amann R."/>
            <person name="Knittel K."/>
        </authorList>
    </citation>
    <scope>NUCLEOTIDE SEQUENCE</scope>
    <source>
        <strain evidence="1">Gfbio:e3339647-f889-4370-9287-4fb5cb688e4c:AG392O15_GoMArc1</strain>
    </source>
</reference>
<accession>A0A811T7Q1</accession>
<dbReference type="SUPFAM" id="SSF52309">
    <property type="entry name" value="N-(deoxy)ribosyltransferase-like"/>
    <property type="match status" value="1"/>
</dbReference>
<evidence type="ECO:0008006" key="3">
    <source>
        <dbReference type="Google" id="ProtNLM"/>
    </source>
</evidence>
<gene>
    <name evidence="1" type="ORF">CHKLHMKO_00176</name>
</gene>
<sequence length="161" mass="18326">MKIVSSQSRCISEPCLDIPPKLQTEKKTIDETLCFVLIPFDENFVPIYNSIIKKVVESSKLRCTRADEIFDTRSIIEDILEHIQKARFLIADLTGRNPNVFYELGLAHAVGKEVILITQDLKDIPFDLKHYRCIVYEDSVAGAEKLKEGLMNTLKKIISKG</sequence>
<comment type="caution">
    <text evidence="1">The sequence shown here is derived from an EMBL/GenBank/DDBJ whole genome shotgun (WGS) entry which is preliminary data.</text>
</comment>